<dbReference type="GO" id="GO:0042254">
    <property type="term" value="P:ribosome biogenesis"/>
    <property type="evidence" value="ECO:0007669"/>
    <property type="project" value="UniProtKB-KW"/>
</dbReference>
<reference evidence="7 8" key="1">
    <citation type="submission" date="2024-01" db="EMBL/GenBank/DDBJ databases">
        <title>Complete genome sequence of Citroniella saccharovorans strain M6.X9, isolated from human fecal sample.</title>
        <authorList>
            <person name="Cheng G."/>
            <person name="Westerholm M."/>
            <person name="Schnurer A."/>
        </authorList>
    </citation>
    <scope>NUCLEOTIDE SEQUENCE [LARGE SCALE GENOMIC DNA]</scope>
    <source>
        <strain evidence="7 8">DSM 29873</strain>
    </source>
</reference>
<dbReference type="CDD" id="cd16332">
    <property type="entry name" value="Prp-like"/>
    <property type="match status" value="1"/>
</dbReference>
<gene>
    <name evidence="7" type="ORF">VLK81_08320</name>
</gene>
<evidence type="ECO:0000256" key="1">
    <source>
        <dbReference type="ARBA" id="ARBA00022517"/>
    </source>
</evidence>
<name>A0AAW9MZF8_9FIRM</name>
<dbReference type="AlphaFoldDB" id="A0AAW9MZF8"/>
<evidence type="ECO:0000313" key="8">
    <source>
        <dbReference type="Proteomes" id="UP001357733"/>
    </source>
</evidence>
<organism evidence="7 8">
    <name type="scientific">Citroniella saccharovorans</name>
    <dbReference type="NCBI Taxonomy" id="2053367"/>
    <lineage>
        <taxon>Bacteria</taxon>
        <taxon>Bacillati</taxon>
        <taxon>Bacillota</taxon>
        <taxon>Tissierellia</taxon>
        <taxon>Tissierellales</taxon>
        <taxon>Peptoniphilaceae</taxon>
        <taxon>Citroniella</taxon>
    </lineage>
</organism>
<evidence type="ECO:0000256" key="2">
    <source>
        <dbReference type="ARBA" id="ARBA00022670"/>
    </source>
</evidence>
<dbReference type="GO" id="GO:0008234">
    <property type="term" value="F:cysteine-type peptidase activity"/>
    <property type="evidence" value="ECO:0007669"/>
    <property type="project" value="UniProtKB-KW"/>
</dbReference>
<keyword evidence="2 7" id="KW-0645">Protease</keyword>
<dbReference type="Gene3D" id="3.30.70.1490">
    <property type="entry name" value="Cysteine protease Prp"/>
    <property type="match status" value="1"/>
</dbReference>
<dbReference type="RefSeq" id="WP_324620144.1">
    <property type="nucleotide sequence ID" value="NZ_JAYKOT010000003.1"/>
</dbReference>
<proteinExistence type="inferred from homology"/>
<keyword evidence="3" id="KW-0378">Hydrolase</keyword>
<comment type="similarity">
    <text evidence="5">Belongs to the Prp family.</text>
</comment>
<keyword evidence="1" id="KW-0690">Ribosome biogenesis</keyword>
<keyword evidence="4" id="KW-0788">Thiol protease</keyword>
<dbReference type="Proteomes" id="UP001357733">
    <property type="component" value="Unassembled WGS sequence"/>
</dbReference>
<dbReference type="EMBL" id="JAYKOT010000003">
    <property type="protein sequence ID" value="MEB3429990.1"/>
    <property type="molecule type" value="Genomic_DNA"/>
</dbReference>
<evidence type="ECO:0000256" key="3">
    <source>
        <dbReference type="ARBA" id="ARBA00022801"/>
    </source>
</evidence>
<evidence type="ECO:0000256" key="4">
    <source>
        <dbReference type="ARBA" id="ARBA00022807"/>
    </source>
</evidence>
<dbReference type="GO" id="GO:0006508">
    <property type="term" value="P:proteolysis"/>
    <property type="evidence" value="ECO:0007669"/>
    <property type="project" value="UniProtKB-KW"/>
</dbReference>
<dbReference type="InterPro" id="IPR036764">
    <property type="entry name" value="Peptidase_Prp_sf"/>
</dbReference>
<evidence type="ECO:0000313" key="7">
    <source>
        <dbReference type="EMBL" id="MEB3429990.1"/>
    </source>
</evidence>
<dbReference type="PANTHER" id="PTHR39178">
    <property type="entry name" value="HYPOTHETICAL RIBOSOME-ASSOCIATED PROTEIN"/>
    <property type="match status" value="1"/>
</dbReference>
<dbReference type="SUPFAM" id="SSF118010">
    <property type="entry name" value="TM1457-like"/>
    <property type="match status" value="1"/>
</dbReference>
<protein>
    <recommendedName>
        <fullName evidence="6">Ribosomal processing cysteine protease Prp</fullName>
    </recommendedName>
</protein>
<comment type="caution">
    <text evidence="7">The sequence shown here is derived from an EMBL/GenBank/DDBJ whole genome shotgun (WGS) entry which is preliminary data.</text>
</comment>
<sequence>MTRVKVLKDSKKRIKSIVIEDHAQYAKTGEDIVCAAISSLVYTFINSLERVLRLNKSTYNITINKKQALIKIDFNRDLIKSNRELDLLIEFLMVGLTQIRREFKNHIKILVKEDKDV</sequence>
<accession>A0AAW9MZF8</accession>
<dbReference type="PANTHER" id="PTHR39178:SF1">
    <property type="entry name" value="RIBOSOMAL-PROCESSING CYSTEINE PROTEASE PRP"/>
    <property type="match status" value="1"/>
</dbReference>
<keyword evidence="8" id="KW-1185">Reference proteome</keyword>
<dbReference type="InterPro" id="IPR007422">
    <property type="entry name" value="Peptidase_Prp"/>
</dbReference>
<evidence type="ECO:0000256" key="5">
    <source>
        <dbReference type="ARBA" id="ARBA00044503"/>
    </source>
</evidence>
<evidence type="ECO:0000256" key="6">
    <source>
        <dbReference type="ARBA" id="ARBA00044538"/>
    </source>
</evidence>
<dbReference type="Pfam" id="PF04327">
    <property type="entry name" value="Peptidase_Prp"/>
    <property type="match status" value="1"/>
</dbReference>